<name>F5Y927_LEAAZ</name>
<proteinExistence type="predicted"/>
<dbReference type="RefSeq" id="WP_015712269.1">
    <property type="nucleotide sequence ID" value="NC_015577.1"/>
</dbReference>
<feature type="compositionally biased region" description="Polar residues" evidence="1">
    <location>
        <begin position="131"/>
        <end position="140"/>
    </location>
</feature>
<protein>
    <recommendedName>
        <fullName evidence="5">Outer membrane protein beta-barrel domain-containing protein</fullName>
    </recommendedName>
</protein>
<evidence type="ECO:0000256" key="1">
    <source>
        <dbReference type="SAM" id="MobiDB-lite"/>
    </source>
</evidence>
<dbReference type="OrthoDB" id="365311at2"/>
<sequence length="456" mass="49260">MNIKKIVVVLAAGLALSTAAFAQSNPHSFVSDNTWGLFVTDVDNYMSVNDWGKLQFEKAFGYFQAGNNYQGPANDAADNALGVSGGFSRYIGKTYFGFYFNGNFWDGTAIGIENDGDRLDVPPGADPLDPTNPNAGSESDTGITLNSDIAMLFSAGGAGAFKVQLALLQLHINKDVDDAGNATYNTNDGNFALAVSWGNNFPLSSGAIFKPTARIGFNWDIGKNQTDNNSGVSIVRPTTDDGHHEFQLGLGAAYVLAPRGVETRWWSFGWQLRVFFWPDPYTQTAVASGKDITTSYDGSHVINTFNVSYQRTWDFNERWSAGYGIGGDITLENWSATKDDSNLSLALSPHATAALIYSFASKPFSLNSGVDLRAWNGSFYKLTSSDNGASPATVTTTNSFGALNLTLSLGGTLKPTRNFSLDFDLDIPVINNALEFNLDFQKSPWITIGIIATVKK</sequence>
<dbReference type="eggNOG" id="ENOG5032K9P">
    <property type="taxonomic scope" value="Bacteria"/>
</dbReference>
<evidence type="ECO:0000313" key="3">
    <source>
        <dbReference type="EMBL" id="AEF81835.1"/>
    </source>
</evidence>
<dbReference type="HOGENOM" id="CLU_601203_0_0_12"/>
<dbReference type="AlphaFoldDB" id="F5Y927"/>
<feature type="region of interest" description="Disordered" evidence="1">
    <location>
        <begin position="116"/>
        <end position="140"/>
    </location>
</feature>
<accession>F5Y927</accession>
<dbReference type="KEGG" id="taz:TREAZ_3295"/>
<organism evidence="3 4">
    <name type="scientific">Leadbettera azotonutricia (strain ATCC BAA-888 / DSM 13862 / ZAS-9)</name>
    <name type="common">Treponema azotonutricium</name>
    <dbReference type="NCBI Taxonomy" id="545695"/>
    <lineage>
        <taxon>Bacteria</taxon>
        <taxon>Pseudomonadati</taxon>
        <taxon>Spirochaetota</taxon>
        <taxon>Spirochaetia</taxon>
        <taxon>Spirochaetales</taxon>
        <taxon>Breznakiellaceae</taxon>
        <taxon>Leadbettera</taxon>
    </lineage>
</organism>
<reference evidence="4" key="1">
    <citation type="submission" date="2009-12" db="EMBL/GenBank/DDBJ databases">
        <title>Complete sequence of Treponema azotonutricium strain ZAS-9.</title>
        <authorList>
            <person name="Tetu S.G."/>
            <person name="Matson E."/>
            <person name="Ren Q."/>
            <person name="Seshadri R."/>
            <person name="Elbourne L."/>
            <person name="Hassan K.A."/>
            <person name="Durkin A."/>
            <person name="Radune D."/>
            <person name="Mohamoud Y."/>
            <person name="Shay R."/>
            <person name="Jin S."/>
            <person name="Zhang X."/>
            <person name="Lucey K."/>
            <person name="Ballor N.R."/>
            <person name="Ottesen E."/>
            <person name="Rosenthal R."/>
            <person name="Allen A."/>
            <person name="Leadbetter J.R."/>
            <person name="Paulsen I.T."/>
        </authorList>
    </citation>
    <scope>NUCLEOTIDE SEQUENCE [LARGE SCALE GENOMIC DNA]</scope>
    <source>
        <strain evidence="4">ATCC BAA-888 / DSM 13862 / ZAS-9</strain>
    </source>
</reference>
<feature type="signal peptide" evidence="2">
    <location>
        <begin position="1"/>
        <end position="22"/>
    </location>
</feature>
<evidence type="ECO:0000313" key="4">
    <source>
        <dbReference type="Proteomes" id="UP000009222"/>
    </source>
</evidence>
<gene>
    <name evidence="3" type="ordered locus">TREAZ_3295</name>
</gene>
<dbReference type="InParanoid" id="F5Y927"/>
<dbReference type="Proteomes" id="UP000009222">
    <property type="component" value="Chromosome"/>
</dbReference>
<keyword evidence="4" id="KW-1185">Reference proteome</keyword>
<evidence type="ECO:0000256" key="2">
    <source>
        <dbReference type="SAM" id="SignalP"/>
    </source>
</evidence>
<feature type="chain" id="PRO_5003335051" description="Outer membrane protein beta-barrel domain-containing protein" evidence="2">
    <location>
        <begin position="23"/>
        <end position="456"/>
    </location>
</feature>
<keyword evidence="2" id="KW-0732">Signal</keyword>
<reference evidence="3 4" key="2">
    <citation type="journal article" date="2011" name="ISME J.">
        <title>RNA-seq reveals cooperative metabolic interactions between two termite-gut spirochete species in co-culture.</title>
        <authorList>
            <person name="Rosenthal A.Z."/>
            <person name="Matson E.G."/>
            <person name="Eldar A."/>
            <person name="Leadbetter J.R."/>
        </authorList>
    </citation>
    <scope>NUCLEOTIDE SEQUENCE [LARGE SCALE GENOMIC DNA]</scope>
    <source>
        <strain evidence="4">ATCC BAA-888 / DSM 13862 / ZAS-9</strain>
    </source>
</reference>
<dbReference type="EMBL" id="CP001841">
    <property type="protein sequence ID" value="AEF81835.1"/>
    <property type="molecule type" value="Genomic_DNA"/>
</dbReference>
<evidence type="ECO:0008006" key="5">
    <source>
        <dbReference type="Google" id="ProtNLM"/>
    </source>
</evidence>